<dbReference type="InterPro" id="IPR013087">
    <property type="entry name" value="Znf_C2H2_type"/>
</dbReference>
<evidence type="ECO:0000259" key="4">
    <source>
        <dbReference type="PROSITE" id="PS50157"/>
    </source>
</evidence>
<evidence type="ECO:0000313" key="5">
    <source>
        <dbReference type="Proteomes" id="UP000515150"/>
    </source>
</evidence>
<sequence length="1696" mass="187513">MARERKCILCETVHVSKQEMNEHMRSMLHHRELEKLKGRDCGHECTVCKVTLVSLTDYASHISSPTHKQNVEAAEQSPSWNGTEDYFDQALVELIEKRKEQIRKEKEAAAAKQAAEEAEQRREEEFQQRLKEAKERYRIDCSWKQPSHGFNRSNQHSSWYRANGYNARPEEAQPWRQGRQGKSATWHAQEPPSFQNWGSGHLSRGGFHSQQGWGRKQWDQGAFPANQKSRFPWLSNGGSRNGLYGQNNISQYPQKSRPVSRGSPVNPPLPNFFAQAMNQFPNADNEQGGQQGDRFQNRAGQAAESDHSTKNSKTFGSNPKLDKTCRWAPYPVTKSLESIPCKDNTSNAIDKYSKGPAPKTCDKQPESSAFNKVLQTKQKPGQTLDAQSVEGKAKQKVNTKTKPKSASSSSTHAQGEAQQNSSGPSKEKSNKSLSNNKLRKMSSVPCLKSDTELSKSSIETHAPSKPTTKQSGLQGSKALQVGPLQSKQESQLAESIKKARQIVLKKSGSLDSASKTRQEMARHSVEVGNRSLEVLNKENSCRQNVVKPNVPDSMMQKPSSPSADSSQFLQSLQVTTSNLERSQPAASSREDEESRKKVEKGSGSPAQDEALHDDVAGQSSEGDTPPRGEVQGVSGSSSLPKLDLLPVLKRDLAKHICPKSHEPNLNIARRVRNLSESRKVDTDKDSGLRPTVRQLISFSGSRRNVNWEQVYQEVRKKQDKGKGMPRFGIEMVPYDQEENSQEEDDIPVLEGFQWESLMDISAPSATRKRSLSESSVTPAAVHSLFLQREGLGSEEPGASVPPMFSQEKENSEKGVELGQLEARAKKQPHKLTSAGVEDWITVLGDSSGTEQHDGQGTGKRRRAAADAASAETSGLEHNSKRRKVKSKKERLQIDQLLAVSLREEEVSRSLQTVDASLIQARATLQAAYLEVQRLMVVKQQVTAEMSTLRNKRIEILKGMQGSVEESPQIKLKEKTESFDTEPHVPSFVPSSSSSGAAAPSITCSSLARRSSPPSSSLTFKPVVIKEEPQSPVSLSSEMDADHIARIVHSTTPELPVDAANKEQMWDNFRAAGHCNPTLSGVIESTEKAVQSTRIPIEPDSKSPIKSLLLSRRGSETGSTVDCADTQSLEPPSGPSAFNVPESPSELRSGKRVRKLKKRKVLKKAEGPEQPYSSDTEMEGEATRPRFLRPRRRPSGGSQVSTSTQPTEVGEDINVEGSEEPGKAPSKSENTNRSHEHMAALPQVASIVPPLKLEPEEAMEITEASQQPQTQAFPAAPAPDSYKPEPQSLACNEVTSTSDMDVCRSSESEMPVPTNLPKINKTSSDASSDHGEDEMPMEGVFEGHQEAVNAMQVHNGLLYTCSGDRTVRAFDLVSRRCVAVFEGHSSKVSCLLVSVAPSLHHRLYSGSSDQTIRCYSLKTQELEQQFSLPDRVLCFHSRWKTLYAGLANGTVVTFNLKTNRQMDAFECHGPRAVSCLASSQEGSRRILLVGSYDSTISVRDAKNGLLLRALVGHTKTVLCMKVVNDLVFSGSSDQCVYAHNIHTGELVQVYNGHSHAVSVVTVLGKVMVTACLDKLVRVYDLQTHNQLQVYGGHKDMVMCMAIHKNMIYTGCYDGSVQAVKLNLMQNYRCWWHGCSMVFAVKEHLQQHLIDSHTNPSLQKLRCRWKNCEEFLCTRNSSKQGLLVHMQKHAEEETDVEP</sequence>
<feature type="compositionally biased region" description="Polar residues" evidence="3">
    <location>
        <begin position="483"/>
        <end position="493"/>
    </location>
</feature>
<dbReference type="GO" id="GO:0008286">
    <property type="term" value="P:insulin receptor signaling pathway"/>
    <property type="evidence" value="ECO:0007669"/>
    <property type="project" value="TreeGrafter"/>
</dbReference>
<dbReference type="RefSeq" id="XP_028994795.1">
    <property type="nucleotide sequence ID" value="XM_029138962.3"/>
</dbReference>
<dbReference type="FunFam" id="2.130.10.10:FF:000114">
    <property type="entry name" value="zinc finger protein 106 isoform X1"/>
    <property type="match status" value="1"/>
</dbReference>
<dbReference type="SUPFAM" id="SSF50978">
    <property type="entry name" value="WD40 repeat-like"/>
    <property type="match status" value="1"/>
</dbReference>
<feature type="compositionally biased region" description="Polar residues" evidence="3">
    <location>
        <begin position="1288"/>
        <end position="1298"/>
    </location>
</feature>
<dbReference type="RefSeq" id="XP_028994794.1">
    <property type="nucleotide sequence ID" value="XM_029138961.2"/>
</dbReference>
<feature type="region of interest" description="Disordered" evidence="3">
    <location>
        <begin position="281"/>
        <end position="324"/>
    </location>
</feature>
<dbReference type="GeneID" id="114848475"/>
<keyword evidence="5" id="KW-1185">Reference proteome</keyword>
<dbReference type="GO" id="GO:0008270">
    <property type="term" value="F:zinc ion binding"/>
    <property type="evidence" value="ECO:0007669"/>
    <property type="project" value="UniProtKB-KW"/>
</dbReference>
<evidence type="ECO:0000256" key="2">
    <source>
        <dbReference type="SAM" id="Coils"/>
    </source>
</evidence>
<dbReference type="Proteomes" id="UP000515150">
    <property type="component" value="Chromosome 22"/>
</dbReference>
<reference evidence="6 7" key="1">
    <citation type="submission" date="2025-04" db="UniProtKB">
        <authorList>
            <consortium name="RefSeq"/>
        </authorList>
    </citation>
    <scope>IDENTIFICATION</scope>
</reference>
<dbReference type="GO" id="GO:0005829">
    <property type="term" value="C:cytosol"/>
    <property type="evidence" value="ECO:0007669"/>
    <property type="project" value="TreeGrafter"/>
</dbReference>
<feature type="compositionally biased region" description="Polar residues" evidence="3">
    <location>
        <begin position="1195"/>
        <end position="1206"/>
    </location>
</feature>
<dbReference type="PROSITE" id="PS00028">
    <property type="entry name" value="ZINC_FINGER_C2H2_1"/>
    <property type="match status" value="1"/>
</dbReference>
<feature type="region of interest" description="Disordered" evidence="3">
    <location>
        <begin position="336"/>
        <end position="493"/>
    </location>
</feature>
<keyword evidence="1" id="KW-0863">Zinc-finger</keyword>
<evidence type="ECO:0000256" key="3">
    <source>
        <dbReference type="SAM" id="MobiDB-lite"/>
    </source>
</evidence>
<dbReference type="Gene3D" id="2.130.10.10">
    <property type="entry name" value="YVTN repeat-like/Quinoprotein amine dehydrogenase"/>
    <property type="match status" value="3"/>
</dbReference>
<dbReference type="PANTHER" id="PTHR14435:SF2">
    <property type="entry name" value="ZINC FINGER PROTEIN 106"/>
    <property type="match status" value="1"/>
</dbReference>
<feature type="region of interest" description="Disordered" evidence="3">
    <location>
        <begin position="792"/>
        <end position="815"/>
    </location>
</feature>
<dbReference type="PROSITE" id="PS50157">
    <property type="entry name" value="ZINC_FINGER_C2H2_2"/>
    <property type="match status" value="1"/>
</dbReference>
<keyword evidence="1" id="KW-0862">Zinc</keyword>
<feature type="region of interest" description="Disordered" evidence="3">
    <location>
        <begin position="974"/>
        <end position="1022"/>
    </location>
</feature>
<feature type="region of interest" description="Disordered" evidence="3">
    <location>
        <begin position="1110"/>
        <end position="1233"/>
    </location>
</feature>
<feature type="compositionally biased region" description="Polar residues" evidence="3">
    <location>
        <begin position="244"/>
        <end position="254"/>
    </location>
</feature>
<keyword evidence="1" id="KW-0479">Metal-binding</keyword>
<dbReference type="OrthoDB" id="10002522at2759"/>
<proteinExistence type="predicted"/>
<dbReference type="CTD" id="437005"/>
<feature type="domain" description="C2H2-type" evidence="4">
    <location>
        <begin position="1626"/>
        <end position="1656"/>
    </location>
</feature>
<feature type="region of interest" description="Disordered" evidence="3">
    <location>
        <begin position="845"/>
        <end position="887"/>
    </location>
</feature>
<name>A0A6P7LKC7_BETSP</name>
<dbReference type="InterPro" id="IPR042622">
    <property type="entry name" value="Znf106"/>
</dbReference>
<dbReference type="InterPro" id="IPR018391">
    <property type="entry name" value="PQQ_b-propeller_rpt"/>
</dbReference>
<feature type="compositionally biased region" description="Basic residues" evidence="3">
    <location>
        <begin position="1149"/>
        <end position="1161"/>
    </location>
</feature>
<dbReference type="GO" id="GO:0017124">
    <property type="term" value="F:SH3 domain binding"/>
    <property type="evidence" value="ECO:0007669"/>
    <property type="project" value="TreeGrafter"/>
</dbReference>
<protein>
    <submittedName>
        <fullName evidence="6 7">Zinc finger protein 106</fullName>
    </submittedName>
</protein>
<organism evidence="5 7">
    <name type="scientific">Betta splendens</name>
    <name type="common">Siamese fighting fish</name>
    <dbReference type="NCBI Taxonomy" id="158456"/>
    <lineage>
        <taxon>Eukaryota</taxon>
        <taxon>Metazoa</taxon>
        <taxon>Chordata</taxon>
        <taxon>Craniata</taxon>
        <taxon>Vertebrata</taxon>
        <taxon>Euteleostomi</taxon>
        <taxon>Actinopterygii</taxon>
        <taxon>Neopterygii</taxon>
        <taxon>Teleostei</taxon>
        <taxon>Neoteleostei</taxon>
        <taxon>Acanthomorphata</taxon>
        <taxon>Anabantaria</taxon>
        <taxon>Anabantiformes</taxon>
        <taxon>Anabantoidei</taxon>
        <taxon>Osphronemidae</taxon>
        <taxon>Betta</taxon>
    </lineage>
</organism>
<feature type="region of interest" description="Disordered" evidence="3">
    <location>
        <begin position="1259"/>
        <end position="1335"/>
    </location>
</feature>
<dbReference type="KEGG" id="bspl:114848475"/>
<dbReference type="SUPFAM" id="SSF57667">
    <property type="entry name" value="beta-beta-alpha zinc fingers"/>
    <property type="match status" value="1"/>
</dbReference>
<feature type="compositionally biased region" description="Polar residues" evidence="3">
    <location>
        <begin position="556"/>
        <end position="586"/>
    </location>
</feature>
<dbReference type="SMART" id="SM00320">
    <property type="entry name" value="WD40"/>
    <property type="match status" value="7"/>
</dbReference>
<dbReference type="SMART" id="SM00564">
    <property type="entry name" value="PQQ"/>
    <property type="match status" value="5"/>
</dbReference>
<feature type="compositionally biased region" description="Basic and acidic residues" evidence="3">
    <location>
        <begin position="806"/>
        <end position="815"/>
    </location>
</feature>
<accession>A0A6P7LKC7</accession>
<feature type="compositionally biased region" description="Basic and acidic residues" evidence="3">
    <location>
        <begin position="514"/>
        <end position="525"/>
    </location>
</feature>
<evidence type="ECO:0000313" key="7">
    <source>
        <dbReference type="RefSeq" id="XP_028994795.1"/>
    </source>
</evidence>
<keyword evidence="2" id="KW-0175">Coiled coil</keyword>
<feature type="compositionally biased region" description="Polar residues" evidence="3">
    <location>
        <begin position="454"/>
        <end position="474"/>
    </location>
</feature>
<feature type="coiled-coil region" evidence="2">
    <location>
        <begin position="92"/>
        <end position="136"/>
    </location>
</feature>
<dbReference type="PANTHER" id="PTHR14435">
    <property type="entry name" value="ZINC FINGER PROTEIN 106"/>
    <property type="match status" value="1"/>
</dbReference>
<dbReference type="InterPro" id="IPR001680">
    <property type="entry name" value="WD40_rpt"/>
</dbReference>
<feature type="compositionally biased region" description="Basic and acidic residues" evidence="3">
    <location>
        <begin position="588"/>
        <end position="600"/>
    </location>
</feature>
<feature type="compositionally biased region" description="Polar residues" evidence="3">
    <location>
        <begin position="366"/>
        <end position="386"/>
    </location>
</feature>
<dbReference type="InterPro" id="IPR036236">
    <property type="entry name" value="Znf_C2H2_sf"/>
</dbReference>
<dbReference type="GO" id="GO:0016020">
    <property type="term" value="C:membrane"/>
    <property type="evidence" value="ECO:0007669"/>
    <property type="project" value="TreeGrafter"/>
</dbReference>
<dbReference type="InterPro" id="IPR036322">
    <property type="entry name" value="WD40_repeat_dom_sf"/>
</dbReference>
<dbReference type="Gene3D" id="3.30.160.60">
    <property type="entry name" value="Classic Zinc Finger"/>
    <property type="match status" value="1"/>
</dbReference>
<feature type="compositionally biased region" description="Polar residues" evidence="3">
    <location>
        <begin position="412"/>
        <end position="424"/>
    </location>
</feature>
<evidence type="ECO:0000313" key="6">
    <source>
        <dbReference type="RefSeq" id="XP_028994794.1"/>
    </source>
</evidence>
<dbReference type="SMART" id="SM00355">
    <property type="entry name" value="ZnF_C2H2"/>
    <property type="match status" value="4"/>
</dbReference>
<evidence type="ECO:0000256" key="1">
    <source>
        <dbReference type="PROSITE-ProRule" id="PRU00042"/>
    </source>
</evidence>
<feature type="region of interest" description="Disordered" evidence="3">
    <location>
        <begin position="505"/>
        <end position="640"/>
    </location>
</feature>
<feature type="compositionally biased region" description="Acidic residues" evidence="3">
    <location>
        <begin position="1208"/>
        <end position="1218"/>
    </location>
</feature>
<feature type="compositionally biased region" description="Low complexity" evidence="3">
    <location>
        <begin position="1265"/>
        <end position="1278"/>
    </location>
</feature>
<feature type="compositionally biased region" description="Polar residues" evidence="3">
    <location>
        <begin position="1115"/>
        <end position="1129"/>
    </location>
</feature>
<dbReference type="InterPro" id="IPR015943">
    <property type="entry name" value="WD40/YVTN_repeat-like_dom_sf"/>
</dbReference>
<dbReference type="GeneTree" id="ENSGT00940000157336"/>
<dbReference type="GO" id="GO:0003723">
    <property type="term" value="F:RNA binding"/>
    <property type="evidence" value="ECO:0007669"/>
    <property type="project" value="InterPro"/>
</dbReference>
<feature type="region of interest" description="Disordered" evidence="3">
    <location>
        <begin position="235"/>
        <end position="268"/>
    </location>
</feature>
<dbReference type="CDD" id="cd00200">
    <property type="entry name" value="WD40"/>
    <property type="match status" value="1"/>
</dbReference>
<feature type="compositionally biased region" description="Basic residues" evidence="3">
    <location>
        <begin position="394"/>
        <end position="403"/>
    </location>
</feature>
<feature type="compositionally biased region" description="Low complexity" evidence="3">
    <location>
        <begin position="985"/>
        <end position="1017"/>
    </location>
</feature>
<gene>
    <name evidence="6 7" type="primary">znf106a</name>
</gene>
<dbReference type="Pfam" id="PF00400">
    <property type="entry name" value="WD40"/>
    <property type="match status" value="5"/>
</dbReference>